<keyword evidence="3" id="KW-1185">Reference proteome</keyword>
<evidence type="ECO:0008006" key="4">
    <source>
        <dbReference type="Google" id="ProtNLM"/>
    </source>
</evidence>
<keyword evidence="1" id="KW-0812">Transmembrane</keyword>
<dbReference type="EMBL" id="CP101989">
    <property type="protein sequence ID" value="UUI64299.1"/>
    <property type="molecule type" value="Genomic_DNA"/>
</dbReference>
<name>A0ABY5K3E0_9CELL</name>
<evidence type="ECO:0000313" key="2">
    <source>
        <dbReference type="EMBL" id="UUI64299.1"/>
    </source>
</evidence>
<accession>A0ABY5K3E0</accession>
<dbReference type="RefSeq" id="WP_227565313.1">
    <property type="nucleotide sequence ID" value="NZ_CP101989.1"/>
</dbReference>
<protein>
    <recommendedName>
        <fullName evidence="4">DUF11 domain-containing protein</fullName>
    </recommendedName>
</protein>
<keyword evidence="1" id="KW-0472">Membrane</keyword>
<gene>
    <name evidence="2" type="ORF">NP075_14380</name>
</gene>
<evidence type="ECO:0000313" key="3">
    <source>
        <dbReference type="Proteomes" id="UP001317322"/>
    </source>
</evidence>
<reference evidence="2 3" key="1">
    <citation type="submission" date="2022-07" db="EMBL/GenBank/DDBJ databases">
        <title>Novel species in genus cellulomonas.</title>
        <authorList>
            <person name="Ye L."/>
        </authorList>
    </citation>
    <scope>NUCLEOTIDE SEQUENCE [LARGE SCALE GENOMIC DNA]</scope>
    <source>
        <strain evidence="3">zg-Y908</strain>
    </source>
</reference>
<keyword evidence="1" id="KW-1133">Transmembrane helix</keyword>
<feature type="transmembrane region" description="Helical" evidence="1">
    <location>
        <begin position="43"/>
        <end position="61"/>
    </location>
</feature>
<sequence>MSTDRQPHPLDGALEEYEGEAATYEVPVDGVRARVRRRRRARAAARGGVVLVTLGAVAMLAPQAFEGTAVPVAAPAGDWPPQFVRCGLRPDDVRVDDGPADTWLGTTDPAAAAVAAVDPGADVGSDRSWRFTSVVSVAPDVATEGRLVATDVSLVRGGEVVAVQSDARVPQAGGAPTEVSPFPLVVDLGVELVSCGSYPIGEGDPVVPAGVYDAVVTHTVEWVDPAGAVRTARTSATTTLDVADDGASVPAPEACGADAAMLVPRSGPTGNPFPVTLDADVPARVAADQPLRLTVTATNEGTATVAGSTGDPTVLLTRGGRVVSVPVRTDDARDATLAPGASITWEKTVEPRQCGDGIDEPLPVGRYEVWVAVDLLLAEPEGTDGPDRGRPEVHLLYGPWPVSLG</sequence>
<evidence type="ECO:0000256" key="1">
    <source>
        <dbReference type="SAM" id="Phobius"/>
    </source>
</evidence>
<dbReference type="Proteomes" id="UP001317322">
    <property type="component" value="Chromosome"/>
</dbReference>
<proteinExistence type="predicted"/>
<organism evidence="2 3">
    <name type="scientific">Cellulomonas wangsupingiae</name>
    <dbReference type="NCBI Taxonomy" id="2968085"/>
    <lineage>
        <taxon>Bacteria</taxon>
        <taxon>Bacillati</taxon>
        <taxon>Actinomycetota</taxon>
        <taxon>Actinomycetes</taxon>
        <taxon>Micrococcales</taxon>
        <taxon>Cellulomonadaceae</taxon>
        <taxon>Cellulomonas</taxon>
    </lineage>
</organism>